<sequence length="78" mass="8832">MKGNHKVWCDNCGKLTPNMGAGLCADCFPSYREDYIKVRQYVKGTHEATMIETSHATGVSINRIRKMVRERAISIKNT</sequence>
<protein>
    <submittedName>
        <fullName evidence="1">Uncharacterized protein</fullName>
    </submittedName>
</protein>
<evidence type="ECO:0000313" key="2">
    <source>
        <dbReference type="Proteomes" id="UP000199017"/>
    </source>
</evidence>
<gene>
    <name evidence="1" type="ORF">SAMN05216352_10255</name>
</gene>
<accession>A0A1G8E385</accession>
<name>A0A1G8E385_9BACI</name>
<dbReference type="EMBL" id="FNDU01000002">
    <property type="protein sequence ID" value="SDH64403.1"/>
    <property type="molecule type" value="Genomic_DNA"/>
</dbReference>
<proteinExistence type="predicted"/>
<dbReference type="AlphaFoldDB" id="A0A1G8E385"/>
<keyword evidence="2" id="KW-1185">Reference proteome</keyword>
<dbReference type="STRING" id="930129.SAMN05216352_10255"/>
<dbReference type="Proteomes" id="UP000199017">
    <property type="component" value="Unassembled WGS sequence"/>
</dbReference>
<organism evidence="1 2">
    <name type="scientific">Alteribacillus bidgolensis</name>
    <dbReference type="NCBI Taxonomy" id="930129"/>
    <lineage>
        <taxon>Bacteria</taxon>
        <taxon>Bacillati</taxon>
        <taxon>Bacillota</taxon>
        <taxon>Bacilli</taxon>
        <taxon>Bacillales</taxon>
        <taxon>Bacillaceae</taxon>
        <taxon>Alteribacillus</taxon>
    </lineage>
</organism>
<reference evidence="1 2" key="1">
    <citation type="submission" date="2016-10" db="EMBL/GenBank/DDBJ databases">
        <authorList>
            <person name="de Groot N.N."/>
        </authorList>
    </citation>
    <scope>NUCLEOTIDE SEQUENCE [LARGE SCALE GENOMIC DNA]</scope>
    <source>
        <strain evidence="2">P4B,CCM 7963,CECT 7998,DSM 25260,IBRC-M 10614,KCTC 13821</strain>
    </source>
</reference>
<evidence type="ECO:0000313" key="1">
    <source>
        <dbReference type="EMBL" id="SDH64403.1"/>
    </source>
</evidence>